<reference evidence="1 2" key="1">
    <citation type="submission" date="2018-06" db="EMBL/GenBank/DDBJ databases">
        <authorList>
            <consortium name="Pathogen Informatics"/>
            <person name="Doyle S."/>
        </authorList>
    </citation>
    <scope>NUCLEOTIDE SEQUENCE [LARGE SCALE GENOMIC DNA]</scope>
    <source>
        <strain evidence="1 2">NCTC12120</strain>
    </source>
</reference>
<dbReference type="EMBL" id="UAVU01000009">
    <property type="protein sequence ID" value="SQC92045.1"/>
    <property type="molecule type" value="Genomic_DNA"/>
</dbReference>
<sequence length="33" mass="3833">MRVYVVVPEVKKVSGIQFQLSLLFTTDISDQYE</sequence>
<evidence type="ECO:0000313" key="2">
    <source>
        <dbReference type="Proteomes" id="UP000251197"/>
    </source>
</evidence>
<organism evidence="1 2">
    <name type="scientific">Cedecea neteri</name>
    <dbReference type="NCBI Taxonomy" id="158822"/>
    <lineage>
        <taxon>Bacteria</taxon>
        <taxon>Pseudomonadati</taxon>
        <taxon>Pseudomonadota</taxon>
        <taxon>Gammaproteobacteria</taxon>
        <taxon>Enterobacterales</taxon>
        <taxon>Enterobacteriaceae</taxon>
        <taxon>Cedecea</taxon>
    </lineage>
</organism>
<dbReference type="Proteomes" id="UP000251197">
    <property type="component" value="Unassembled WGS sequence"/>
</dbReference>
<accession>A0A2X3JB11</accession>
<name>A0A2X3JB11_9ENTR</name>
<proteinExistence type="predicted"/>
<gene>
    <name evidence="1" type="ORF">NCTC12120_05230</name>
</gene>
<dbReference type="AlphaFoldDB" id="A0A2X3JB11"/>
<evidence type="ECO:0000313" key="1">
    <source>
        <dbReference type="EMBL" id="SQC92045.1"/>
    </source>
</evidence>
<protein>
    <submittedName>
        <fullName evidence="1">Uncharacterized protein</fullName>
    </submittedName>
</protein>